<dbReference type="Proteomes" id="UP000590460">
    <property type="component" value="Unassembled WGS sequence"/>
</dbReference>
<dbReference type="EMBL" id="JAAXPO010000005">
    <property type="protein sequence ID" value="NKZ18549.1"/>
    <property type="molecule type" value="Genomic_DNA"/>
</dbReference>
<proteinExistence type="predicted"/>
<dbReference type="RefSeq" id="WP_168676821.1">
    <property type="nucleotide sequence ID" value="NZ_BPKV01000007.1"/>
</dbReference>
<reference evidence="1 2" key="1">
    <citation type="submission" date="2020-04" db="EMBL/GenBank/DDBJ databases">
        <title>MicrobeNet Type strains.</title>
        <authorList>
            <person name="Nicholson A.C."/>
        </authorList>
    </citation>
    <scope>NUCLEOTIDE SEQUENCE [LARGE SCALE GENOMIC DNA]</scope>
    <source>
        <strain evidence="1 2">CCUG 54536</strain>
    </source>
</reference>
<organism evidence="1 2">
    <name type="scientific">Leuconostoc holzapfelii</name>
    <dbReference type="NCBI Taxonomy" id="434464"/>
    <lineage>
        <taxon>Bacteria</taxon>
        <taxon>Bacillati</taxon>
        <taxon>Bacillota</taxon>
        <taxon>Bacilli</taxon>
        <taxon>Lactobacillales</taxon>
        <taxon>Lactobacillaceae</taxon>
        <taxon>Leuconostoc</taxon>
    </lineage>
</organism>
<evidence type="ECO:0000313" key="1">
    <source>
        <dbReference type="EMBL" id="NKZ18549.1"/>
    </source>
</evidence>
<accession>A0A846ZFT9</accession>
<sequence>MPMFESRSYLQKEIIDKDHLDMHLMTFHKYIKREKNFPKPFFVSGNRKKWDGTALQYFIDKKTGR</sequence>
<dbReference type="AlphaFoldDB" id="A0A846ZFT9"/>
<comment type="caution">
    <text evidence="1">The sequence shown here is derived from an EMBL/GenBank/DDBJ whole genome shotgun (WGS) entry which is preliminary data.</text>
</comment>
<evidence type="ECO:0000313" key="2">
    <source>
        <dbReference type="Proteomes" id="UP000590460"/>
    </source>
</evidence>
<gene>
    <name evidence="1" type="ORF">HF966_05100</name>
</gene>
<name>A0A846ZFT9_9LACO</name>
<protein>
    <submittedName>
        <fullName evidence="1">Uncharacterized protein</fullName>
    </submittedName>
</protein>